<evidence type="ECO:0000259" key="5">
    <source>
        <dbReference type="Pfam" id="PF07635"/>
    </source>
</evidence>
<feature type="domain" description="DUF1588" evidence="3">
    <location>
        <begin position="691"/>
        <end position="788"/>
    </location>
</feature>
<dbReference type="RefSeq" id="WP_145385973.1">
    <property type="nucleotide sequence ID" value="NZ_CP037423.1"/>
</dbReference>
<dbReference type="AlphaFoldDB" id="A0A518HN84"/>
<evidence type="ECO:0000313" key="7">
    <source>
        <dbReference type="EMBL" id="QDV42318.1"/>
    </source>
</evidence>
<dbReference type="InterPro" id="IPR011478">
    <property type="entry name" value="DUF1585"/>
</dbReference>
<proteinExistence type="predicted"/>
<feature type="domain" description="DUF1595" evidence="6">
    <location>
        <begin position="473"/>
        <end position="535"/>
    </location>
</feature>
<dbReference type="Pfam" id="PF07631">
    <property type="entry name" value="PSD4"/>
    <property type="match status" value="1"/>
</dbReference>
<feature type="domain" description="DUF1587" evidence="2">
    <location>
        <begin position="151"/>
        <end position="213"/>
    </location>
</feature>
<evidence type="ECO:0000313" key="8">
    <source>
        <dbReference type="Proteomes" id="UP000319004"/>
    </source>
</evidence>
<dbReference type="InterPro" id="IPR013039">
    <property type="entry name" value="DUF1588"/>
</dbReference>
<evidence type="ECO:0000259" key="3">
    <source>
        <dbReference type="Pfam" id="PF07627"/>
    </source>
</evidence>
<dbReference type="KEGG" id="snep:Enr13x_21630"/>
<dbReference type="InterPro" id="IPR013036">
    <property type="entry name" value="DUF1587"/>
</dbReference>
<dbReference type="InterPro" id="IPR011429">
    <property type="entry name" value="Cyt_c_Planctomycete-type"/>
</dbReference>
<reference evidence="7 8" key="1">
    <citation type="submission" date="2019-03" db="EMBL/GenBank/DDBJ databases">
        <title>Deep-cultivation of Planctomycetes and their phenomic and genomic characterization uncovers novel biology.</title>
        <authorList>
            <person name="Wiegand S."/>
            <person name="Jogler M."/>
            <person name="Boedeker C."/>
            <person name="Pinto D."/>
            <person name="Vollmers J."/>
            <person name="Rivas-Marin E."/>
            <person name="Kohn T."/>
            <person name="Peeters S.H."/>
            <person name="Heuer A."/>
            <person name="Rast P."/>
            <person name="Oberbeckmann S."/>
            <person name="Bunk B."/>
            <person name="Jeske O."/>
            <person name="Meyerdierks A."/>
            <person name="Storesund J.E."/>
            <person name="Kallscheuer N."/>
            <person name="Luecker S."/>
            <person name="Lage O.M."/>
            <person name="Pohl T."/>
            <person name="Merkel B.J."/>
            <person name="Hornburger P."/>
            <person name="Mueller R.-W."/>
            <person name="Bruemmer F."/>
            <person name="Labrenz M."/>
            <person name="Spormann A.M."/>
            <person name="Op den Camp H."/>
            <person name="Overmann J."/>
            <person name="Amann R."/>
            <person name="Jetten M.S.M."/>
            <person name="Mascher T."/>
            <person name="Medema M.H."/>
            <person name="Devos D.P."/>
            <person name="Kaster A.-K."/>
            <person name="Ovreas L."/>
            <person name="Rohde M."/>
            <person name="Galperin M.Y."/>
            <person name="Jogler C."/>
        </authorList>
    </citation>
    <scope>NUCLEOTIDE SEQUENCE [LARGE SCALE GENOMIC DNA]</scope>
    <source>
        <strain evidence="7 8">Enr13</strain>
    </source>
</reference>
<organism evidence="7 8">
    <name type="scientific">Stieleria neptunia</name>
    <dbReference type="NCBI Taxonomy" id="2527979"/>
    <lineage>
        <taxon>Bacteria</taxon>
        <taxon>Pseudomonadati</taxon>
        <taxon>Planctomycetota</taxon>
        <taxon>Planctomycetia</taxon>
        <taxon>Pirellulales</taxon>
        <taxon>Pirellulaceae</taxon>
        <taxon>Stieleria</taxon>
    </lineage>
</organism>
<gene>
    <name evidence="7" type="ORF">Enr13x_21630</name>
</gene>
<dbReference type="Pfam" id="PF07624">
    <property type="entry name" value="PSD2"/>
    <property type="match status" value="1"/>
</dbReference>
<dbReference type="InterPro" id="IPR013043">
    <property type="entry name" value="DUF1595"/>
</dbReference>
<dbReference type="Pfam" id="PF07637">
    <property type="entry name" value="PSD5"/>
    <property type="match status" value="1"/>
</dbReference>
<protein>
    <recommendedName>
        <fullName evidence="9">Planctomycete cytochrome C</fullName>
    </recommendedName>
</protein>
<evidence type="ECO:0000259" key="4">
    <source>
        <dbReference type="Pfam" id="PF07631"/>
    </source>
</evidence>
<feature type="domain" description="DUF1592" evidence="4">
    <location>
        <begin position="545"/>
        <end position="672"/>
    </location>
</feature>
<dbReference type="Pfam" id="PF07635">
    <property type="entry name" value="PSCyt1"/>
    <property type="match status" value="1"/>
</dbReference>
<dbReference type="Proteomes" id="UP000319004">
    <property type="component" value="Chromosome"/>
</dbReference>
<feature type="domain" description="DUF1585" evidence="1">
    <location>
        <begin position="809"/>
        <end position="882"/>
    </location>
</feature>
<evidence type="ECO:0000259" key="6">
    <source>
        <dbReference type="Pfam" id="PF07637"/>
    </source>
</evidence>
<keyword evidence="8" id="KW-1185">Reference proteome</keyword>
<dbReference type="OrthoDB" id="9816622at2"/>
<dbReference type="Pfam" id="PF07626">
    <property type="entry name" value="PSD3"/>
    <property type="match status" value="1"/>
</dbReference>
<dbReference type="Pfam" id="PF07627">
    <property type="entry name" value="PSCyt3"/>
    <property type="match status" value="1"/>
</dbReference>
<sequence length="885" mass="98891">MREPQRVVDNTTKPQGVIVPRSNINGLLVAFLLAVFSQPSLDGIAGAEDSPRVVMPNHHGAFFQKYCLDCHDAQSAEGNVDLETLSFDLGTLQSAEQWQKILNALNSGEMPPEDERQATDEDKTAFLETLSKQLVAARRLLADTGGQITMRRLNRREYENSIEVLLGIKVDAGDLPDDANPGGFDTAGGSLFFSSDQFEQYLKLARTALDQAIVTSPKPKIQTRRIEVENESNRRVQRLYRYHEKGFERWEEWQASGGKSPTEFGFADDNEAAFRKLGWDRNGADFAHYLAREETQHGALLTVNEPNPQVGLVIPDEAPPGQYRIRARIGVLGDPDPSRTFIEIGFRGERIDSSIDLIACRKVNAPISDPEIVEVLVDIPILKKPLTVDVGVNTGKRVDIGERVIALRQRMPNVFKTGFALRRDSIAKTGANIEPALWIDWVEWEGPMIQQWPPASTQAIFFDDVDRAKDADYARAIIERFAKRAFRIKEADPEFVDRLTGMCSSEMDSGKRFEEAIKLPLSLVLASPGFLYLREPASDPVPRDLSGEELAVRLSYFLWSSPPDDELLAAARAGELTTAAGLARQTSRLLDDERAMEFVSGFTHQWLQMERLDFFQFNPKLYPEFDASVKLATRQEVYATIGNLIRSHGPIGELLKSDTILINDLLADYYGISDVHGPAFREVTVPDGMPRGGLLGMAAILAMGSDGERSSPVERGAWVMRKLLHDPPPPAPANVPQLSRLAGESLPARQLLEAHMEESQCAQCHRKIDPIGYGLEHFNAVGLWRKTEQVMVRRKAKEYPIDDAGTLPDGTEFQGFFELRDRIAEREAMFARGFVENLIEYALGRPYGFTDQDLSDAILTHGEQNGRTLNTYLHALVQSKAFQQK</sequence>
<evidence type="ECO:0008006" key="9">
    <source>
        <dbReference type="Google" id="ProtNLM"/>
    </source>
</evidence>
<name>A0A518HN84_9BACT</name>
<feature type="domain" description="Cytochrome C Planctomycete-type" evidence="5">
    <location>
        <begin position="67"/>
        <end position="114"/>
    </location>
</feature>
<dbReference type="InterPro" id="IPR013042">
    <property type="entry name" value="DUF1592"/>
</dbReference>
<accession>A0A518HN84</accession>
<evidence type="ECO:0000259" key="1">
    <source>
        <dbReference type="Pfam" id="PF07624"/>
    </source>
</evidence>
<dbReference type="EMBL" id="CP037423">
    <property type="protein sequence ID" value="QDV42318.1"/>
    <property type="molecule type" value="Genomic_DNA"/>
</dbReference>
<evidence type="ECO:0000259" key="2">
    <source>
        <dbReference type="Pfam" id="PF07626"/>
    </source>
</evidence>